<organism evidence="2 3">
    <name type="scientific">Mycobacteroides abscessus</name>
    <dbReference type="NCBI Taxonomy" id="36809"/>
    <lineage>
        <taxon>Bacteria</taxon>
        <taxon>Bacillati</taxon>
        <taxon>Actinomycetota</taxon>
        <taxon>Actinomycetes</taxon>
        <taxon>Mycobacteriales</taxon>
        <taxon>Mycobacteriaceae</taxon>
        <taxon>Mycobacteroides</taxon>
    </lineage>
</organism>
<accession>A0A0U0ZK78</accession>
<feature type="domain" description="Luciferase-like" evidence="1">
    <location>
        <begin position="7"/>
        <end position="122"/>
    </location>
</feature>
<keyword evidence="2" id="KW-0503">Monooxygenase</keyword>
<keyword evidence="2" id="KW-0560">Oxidoreductase</keyword>
<dbReference type="GO" id="GO:0052601">
    <property type="term" value="F:limonene 1,2-monooxygenase [NAD(P)H) activity"/>
    <property type="evidence" value="ECO:0007669"/>
    <property type="project" value="UniProtKB-EC"/>
</dbReference>
<proteinExistence type="predicted"/>
<dbReference type="PANTHER" id="PTHR30137">
    <property type="entry name" value="LUCIFERASE-LIKE MONOOXYGENASE"/>
    <property type="match status" value="1"/>
</dbReference>
<dbReference type="Pfam" id="PF00296">
    <property type="entry name" value="Bac_luciferase"/>
    <property type="match status" value="2"/>
</dbReference>
<dbReference type="Proteomes" id="UP000045782">
    <property type="component" value="Unassembled WGS sequence"/>
</dbReference>
<dbReference type="RefSeq" id="WP_005062436.1">
    <property type="nucleotide sequence ID" value="NZ_CP014951.1"/>
</dbReference>
<sequence length="370" mass="39969">MNVPLSVLDLSPVSEGADAATALRNSIDLAQHAEQWGYRRYWLAEHHFVAVASTVPALVIAHIAAATHRIRVGAGAVQIASTTPAAVVESFGILDALYPGRIDLGLGRTGHRIRDRLAGNEEKPEPAPAHEVDGLFIPRAPTEFGIKDNPKLRATAAALQQPGAHVADFDQQVADIQAFLDGSYVSPEGVALHIRPGEGADLPLWLFGSSKGESAQVAARRGLPFVANYHVTPWSTVEAVEAYRDAFQPSKALAEPYVIVSADAVAADDEATARHLTSTFGRWVHSIRSGHGAIPYPDPDVAQPLTEEERQHSEDRVATQFVGDAGQVAERLDTLARVTGADELVITSITHRHEDRRRSYELIAKEWGLI</sequence>
<dbReference type="InterPro" id="IPR011251">
    <property type="entry name" value="Luciferase-like_dom"/>
</dbReference>
<dbReference type="AlphaFoldDB" id="A0A0U0ZK78"/>
<dbReference type="GO" id="GO:0005829">
    <property type="term" value="C:cytosol"/>
    <property type="evidence" value="ECO:0007669"/>
    <property type="project" value="TreeGrafter"/>
</dbReference>
<feature type="domain" description="Luciferase-like" evidence="1">
    <location>
        <begin position="181"/>
        <end position="340"/>
    </location>
</feature>
<evidence type="ECO:0000259" key="1">
    <source>
        <dbReference type="Pfam" id="PF00296"/>
    </source>
</evidence>
<protein>
    <submittedName>
        <fullName evidence="2">Putative monooxygenase (Luciferase-like)</fullName>
        <ecNumber evidence="2">1.14.13.107</ecNumber>
    </submittedName>
</protein>
<evidence type="ECO:0000313" key="3">
    <source>
        <dbReference type="Proteomes" id="UP000045782"/>
    </source>
</evidence>
<reference evidence="2 3" key="1">
    <citation type="submission" date="2015-03" db="EMBL/GenBank/DDBJ databases">
        <authorList>
            <person name="Murphy D."/>
        </authorList>
    </citation>
    <scope>NUCLEOTIDE SEQUENCE [LARGE SCALE GENOMIC DNA]</scope>
    <source>
        <strain evidence="2 3">PAP088</strain>
    </source>
</reference>
<dbReference type="EC" id="1.14.13.107" evidence="2"/>
<dbReference type="EMBL" id="CSWP01000002">
    <property type="protein sequence ID" value="CPV38678.1"/>
    <property type="molecule type" value="Genomic_DNA"/>
</dbReference>
<dbReference type="SUPFAM" id="SSF51679">
    <property type="entry name" value="Bacterial luciferase-like"/>
    <property type="match status" value="1"/>
</dbReference>
<dbReference type="InterPro" id="IPR050766">
    <property type="entry name" value="Bact_Lucif_Oxidored"/>
</dbReference>
<dbReference type="InterPro" id="IPR036661">
    <property type="entry name" value="Luciferase-like_sf"/>
</dbReference>
<gene>
    <name evidence="2" type="primary">limB_1</name>
    <name evidence="2" type="ORF">ERS075579_00948</name>
</gene>
<name>A0A0U0ZK78_9MYCO</name>
<dbReference type="Gene3D" id="3.20.20.30">
    <property type="entry name" value="Luciferase-like domain"/>
    <property type="match status" value="1"/>
</dbReference>
<dbReference type="PANTHER" id="PTHR30137:SF6">
    <property type="entry name" value="LUCIFERASE-LIKE MONOOXYGENASE"/>
    <property type="match status" value="1"/>
</dbReference>
<evidence type="ECO:0000313" key="2">
    <source>
        <dbReference type="EMBL" id="CPV38678.1"/>
    </source>
</evidence>